<sequence>MRPLLAAVLCGGRQGSSERVIMQLVVVISSTHEGGESDDVGFCSADTQNFNEERSCVISETGGKESTLSKTLSLSREENMPMKKGMVFVEGGEFLMGTDKPGILIDGSDILTRPNYPVVHISWNDAKAFCAWKKCRLPSEAEWEFACKKALNGTAFPWGDDSEGAEEQSSSNIWQGVFPDTNTMADGHVFTAPVDAYDYMKGLRVKNMIGNVWEWTEDVWSTKHADNGRHEDPALADGNHRVKKGGSFMCHASYCFRYRCEARSQNTPDTSA</sequence>
<dbReference type="Gene3D" id="3.90.1580.10">
    <property type="entry name" value="paralog of FGE (formylglycine-generating enzyme)"/>
    <property type="match status" value="1"/>
</dbReference>
<comment type="similarity">
    <text evidence="1">Belongs to the sulfatase-modifying factor family.</text>
</comment>
<feature type="non-terminal residue" evidence="3">
    <location>
        <position position="272"/>
    </location>
</feature>
<organism evidence="3 4">
    <name type="scientific">Tropilaelaps mercedesae</name>
    <dbReference type="NCBI Taxonomy" id="418985"/>
    <lineage>
        <taxon>Eukaryota</taxon>
        <taxon>Metazoa</taxon>
        <taxon>Ecdysozoa</taxon>
        <taxon>Arthropoda</taxon>
        <taxon>Chelicerata</taxon>
        <taxon>Arachnida</taxon>
        <taxon>Acari</taxon>
        <taxon>Parasitiformes</taxon>
        <taxon>Mesostigmata</taxon>
        <taxon>Gamasina</taxon>
        <taxon>Dermanyssoidea</taxon>
        <taxon>Laelapidae</taxon>
        <taxon>Tropilaelaps</taxon>
    </lineage>
</organism>
<accession>A0A1V9X575</accession>
<dbReference type="InterPro" id="IPR016187">
    <property type="entry name" value="CTDL_fold"/>
</dbReference>
<dbReference type="OrthoDB" id="659at2759"/>
<dbReference type="AlphaFoldDB" id="A0A1V9X575"/>
<dbReference type="Proteomes" id="UP000192247">
    <property type="component" value="Unassembled WGS sequence"/>
</dbReference>
<dbReference type="PANTHER" id="PTHR23150">
    <property type="entry name" value="SULFATASE MODIFYING FACTOR 1, 2"/>
    <property type="match status" value="1"/>
</dbReference>
<dbReference type="InterPro" id="IPR042095">
    <property type="entry name" value="SUMF_sf"/>
</dbReference>
<dbReference type="EMBL" id="MNPL01023411">
    <property type="protein sequence ID" value="OQR68735.1"/>
    <property type="molecule type" value="Genomic_DNA"/>
</dbReference>
<dbReference type="GO" id="GO:0005783">
    <property type="term" value="C:endoplasmic reticulum"/>
    <property type="evidence" value="ECO:0007669"/>
    <property type="project" value="TreeGrafter"/>
</dbReference>
<feature type="domain" description="Sulfatase-modifying factor enzyme-like" evidence="2">
    <location>
        <begin position="108"/>
        <end position="271"/>
    </location>
</feature>
<dbReference type="InterPro" id="IPR005532">
    <property type="entry name" value="SUMF_dom"/>
</dbReference>
<evidence type="ECO:0000256" key="1">
    <source>
        <dbReference type="ARBA" id="ARBA00005310"/>
    </source>
</evidence>
<dbReference type="Pfam" id="PF03781">
    <property type="entry name" value="FGE-sulfatase"/>
    <property type="match status" value="1"/>
</dbReference>
<name>A0A1V9X575_9ACAR</name>
<dbReference type="InParanoid" id="A0A1V9X575"/>
<protein>
    <submittedName>
        <fullName evidence="3">Sulfatase-modifying factor 1-like</fullName>
    </submittedName>
</protein>
<dbReference type="InterPro" id="IPR051043">
    <property type="entry name" value="Sulfatase_Mod_Factor_Kinase"/>
</dbReference>
<dbReference type="GO" id="GO:0120147">
    <property type="term" value="F:formylglycine-generating oxidase activity"/>
    <property type="evidence" value="ECO:0007669"/>
    <property type="project" value="TreeGrafter"/>
</dbReference>
<dbReference type="PANTHER" id="PTHR23150:SF19">
    <property type="entry name" value="FORMYLGLYCINE-GENERATING ENZYME"/>
    <property type="match status" value="1"/>
</dbReference>
<gene>
    <name evidence="3" type="ORF">BIW11_12716</name>
</gene>
<dbReference type="SUPFAM" id="SSF56436">
    <property type="entry name" value="C-type lectin-like"/>
    <property type="match status" value="1"/>
</dbReference>
<proteinExistence type="inferred from homology"/>
<evidence type="ECO:0000313" key="3">
    <source>
        <dbReference type="EMBL" id="OQR68735.1"/>
    </source>
</evidence>
<evidence type="ECO:0000259" key="2">
    <source>
        <dbReference type="Pfam" id="PF03781"/>
    </source>
</evidence>
<comment type="caution">
    <text evidence="3">The sequence shown here is derived from an EMBL/GenBank/DDBJ whole genome shotgun (WGS) entry which is preliminary data.</text>
</comment>
<dbReference type="STRING" id="418985.A0A1V9X575"/>
<evidence type="ECO:0000313" key="4">
    <source>
        <dbReference type="Proteomes" id="UP000192247"/>
    </source>
</evidence>
<keyword evidence="4" id="KW-1185">Reference proteome</keyword>
<reference evidence="3 4" key="1">
    <citation type="journal article" date="2017" name="Gigascience">
        <title>Draft genome of the honey bee ectoparasitic mite, Tropilaelaps mercedesae, is shaped by the parasitic life history.</title>
        <authorList>
            <person name="Dong X."/>
            <person name="Armstrong S.D."/>
            <person name="Xia D."/>
            <person name="Makepeace B.L."/>
            <person name="Darby A.C."/>
            <person name="Kadowaki T."/>
        </authorList>
    </citation>
    <scope>NUCLEOTIDE SEQUENCE [LARGE SCALE GENOMIC DNA]</scope>
    <source>
        <strain evidence="3">Wuxi-XJTLU</strain>
    </source>
</reference>